<dbReference type="InterPro" id="IPR043502">
    <property type="entry name" value="DNA/RNA_pol_sf"/>
</dbReference>
<feature type="compositionally biased region" description="Polar residues" evidence="1">
    <location>
        <begin position="51"/>
        <end position="63"/>
    </location>
</feature>
<evidence type="ECO:0000313" key="3">
    <source>
        <dbReference type="Proteomes" id="UP000297245"/>
    </source>
</evidence>
<dbReference type="OrthoDB" id="3262968at2759"/>
<dbReference type="Gene3D" id="3.10.10.10">
    <property type="entry name" value="HIV Type 1 Reverse Transcriptase, subunit A, domain 1"/>
    <property type="match status" value="1"/>
</dbReference>
<feature type="region of interest" description="Disordered" evidence="1">
    <location>
        <begin position="51"/>
        <end position="89"/>
    </location>
</feature>
<dbReference type="EMBL" id="ML179116">
    <property type="protein sequence ID" value="THU99643.1"/>
    <property type="molecule type" value="Genomic_DNA"/>
</dbReference>
<dbReference type="AlphaFoldDB" id="A0A4S8MCD6"/>
<dbReference type="SUPFAM" id="SSF56672">
    <property type="entry name" value="DNA/RNA polymerases"/>
    <property type="match status" value="1"/>
</dbReference>
<evidence type="ECO:0008006" key="4">
    <source>
        <dbReference type="Google" id="ProtNLM"/>
    </source>
</evidence>
<name>A0A4S8MCD6_DENBC</name>
<protein>
    <recommendedName>
        <fullName evidence="4">DNA/RNA polymerase</fullName>
    </recommendedName>
</protein>
<accession>A0A4S8MCD6</accession>
<sequence length="194" mass="21158">MGLCHNPDTWLDKVHRLDPDSQQRTLAYTGLLRRLVESDCIGKATSTLIQSSSEVTSKAQRNANGEDDPSASEPLEGGPKTGEVAVEEARSTQLLSEVSISPDLTKIQRHRLEDVIIANSAAFGLDGRLGHYDEKVEITLKPNSQPVSLPPFPASPANREVIDNQMDSWLKLGVIEPSKSPWGAPAFIVHRNGK</sequence>
<evidence type="ECO:0000313" key="2">
    <source>
        <dbReference type="EMBL" id="THU99643.1"/>
    </source>
</evidence>
<proteinExistence type="predicted"/>
<reference evidence="2 3" key="1">
    <citation type="journal article" date="2019" name="Nat. Ecol. Evol.">
        <title>Megaphylogeny resolves global patterns of mushroom evolution.</title>
        <authorList>
            <person name="Varga T."/>
            <person name="Krizsan K."/>
            <person name="Foldi C."/>
            <person name="Dima B."/>
            <person name="Sanchez-Garcia M."/>
            <person name="Sanchez-Ramirez S."/>
            <person name="Szollosi G.J."/>
            <person name="Szarkandi J.G."/>
            <person name="Papp V."/>
            <person name="Albert L."/>
            <person name="Andreopoulos W."/>
            <person name="Angelini C."/>
            <person name="Antonin V."/>
            <person name="Barry K.W."/>
            <person name="Bougher N.L."/>
            <person name="Buchanan P."/>
            <person name="Buyck B."/>
            <person name="Bense V."/>
            <person name="Catcheside P."/>
            <person name="Chovatia M."/>
            <person name="Cooper J."/>
            <person name="Damon W."/>
            <person name="Desjardin D."/>
            <person name="Finy P."/>
            <person name="Geml J."/>
            <person name="Haridas S."/>
            <person name="Hughes K."/>
            <person name="Justo A."/>
            <person name="Karasinski D."/>
            <person name="Kautmanova I."/>
            <person name="Kiss B."/>
            <person name="Kocsube S."/>
            <person name="Kotiranta H."/>
            <person name="LaButti K.M."/>
            <person name="Lechner B.E."/>
            <person name="Liimatainen K."/>
            <person name="Lipzen A."/>
            <person name="Lukacs Z."/>
            <person name="Mihaltcheva S."/>
            <person name="Morgado L.N."/>
            <person name="Niskanen T."/>
            <person name="Noordeloos M.E."/>
            <person name="Ohm R.A."/>
            <person name="Ortiz-Santana B."/>
            <person name="Ovrebo C."/>
            <person name="Racz N."/>
            <person name="Riley R."/>
            <person name="Savchenko A."/>
            <person name="Shiryaev A."/>
            <person name="Soop K."/>
            <person name="Spirin V."/>
            <person name="Szebenyi C."/>
            <person name="Tomsovsky M."/>
            <person name="Tulloss R.E."/>
            <person name="Uehling J."/>
            <person name="Grigoriev I.V."/>
            <person name="Vagvolgyi C."/>
            <person name="Papp T."/>
            <person name="Martin F.M."/>
            <person name="Miettinen O."/>
            <person name="Hibbett D.S."/>
            <person name="Nagy L.G."/>
        </authorList>
    </citation>
    <scope>NUCLEOTIDE SEQUENCE [LARGE SCALE GENOMIC DNA]</scope>
    <source>
        <strain evidence="2 3">CBS 962.96</strain>
    </source>
</reference>
<feature type="non-terminal residue" evidence="2">
    <location>
        <position position="194"/>
    </location>
</feature>
<gene>
    <name evidence="2" type="ORF">K435DRAFT_658571</name>
</gene>
<evidence type="ECO:0000256" key="1">
    <source>
        <dbReference type="SAM" id="MobiDB-lite"/>
    </source>
</evidence>
<dbReference type="Proteomes" id="UP000297245">
    <property type="component" value="Unassembled WGS sequence"/>
</dbReference>
<organism evidence="2 3">
    <name type="scientific">Dendrothele bispora (strain CBS 962.96)</name>
    <dbReference type="NCBI Taxonomy" id="1314807"/>
    <lineage>
        <taxon>Eukaryota</taxon>
        <taxon>Fungi</taxon>
        <taxon>Dikarya</taxon>
        <taxon>Basidiomycota</taxon>
        <taxon>Agaricomycotina</taxon>
        <taxon>Agaricomycetes</taxon>
        <taxon>Agaricomycetidae</taxon>
        <taxon>Agaricales</taxon>
        <taxon>Agaricales incertae sedis</taxon>
        <taxon>Dendrothele</taxon>
    </lineage>
</organism>
<keyword evidence="3" id="KW-1185">Reference proteome</keyword>